<dbReference type="Gene3D" id="3.20.20.80">
    <property type="entry name" value="Glycosidases"/>
    <property type="match status" value="1"/>
</dbReference>
<dbReference type="SUPFAM" id="SSF51011">
    <property type="entry name" value="Glycosyl hydrolase domain"/>
    <property type="match status" value="1"/>
</dbReference>
<sequence length="425" mass="45599">MKKSTIVALLAAGMMTSMAAATQAATPTQQAGGSTAIVLQGFHWNSANYSGPDWYNTLLNNVGDLSNMGFTHVWFPPPSDSGAKEGYLPRQLNKLDSSYGSSAELTNVVNAFKNKGVKSIVDVVVNHRVGTTGWSDFTNPNWTTYSIVNNDECNCGLGAADTGQGFSGGRDLAHTNVGEVQNGIINWLNYTLKPVGFSGLRFDYVKGFSASYVGQYANAFAPDFCVGEMWPDSFDLNNLDANRQAIMNWINGTSNSCGAFDFTTKGILNDALANGNYWRLKATDGKPQGAIGWWPAMSVTFVDNHDTGPAESCGTGQNLWPVPCGAVMEGYAYILSHPGIPTVFYPHIYNWNLKTQIAALMAARKNAGVTSTSAVAIQQATQGLYAAIITGNTHQLAMKIGPNSWSPGAGWTLQTSGNNYAVWMK</sequence>
<dbReference type="SUPFAM" id="SSF51445">
    <property type="entry name" value="(Trans)glycosidases"/>
    <property type="match status" value="1"/>
</dbReference>
<dbReference type="RefSeq" id="WP_258816719.1">
    <property type="nucleotide sequence ID" value="NZ_JANUGW010000006.1"/>
</dbReference>
<keyword evidence="1 6" id="KW-0378">Hydrolase</keyword>
<feature type="chain" id="PRO_5045801052" evidence="3">
    <location>
        <begin position="20"/>
        <end position="425"/>
    </location>
</feature>
<evidence type="ECO:0000313" key="6">
    <source>
        <dbReference type="EMBL" id="MCS0582151.1"/>
    </source>
</evidence>
<keyword evidence="7" id="KW-1185">Reference proteome</keyword>
<feature type="domain" description="Alpha-amylase C-terminal beta-sheet" evidence="5">
    <location>
        <begin position="365"/>
        <end position="425"/>
    </location>
</feature>
<dbReference type="CDD" id="cd11314">
    <property type="entry name" value="AmyAc_arch_bac_plant_AmyA"/>
    <property type="match status" value="1"/>
</dbReference>
<dbReference type="InterPro" id="IPR013780">
    <property type="entry name" value="Glyco_hydro_b"/>
</dbReference>
<dbReference type="Pfam" id="PF00128">
    <property type="entry name" value="Alpha-amylase"/>
    <property type="match status" value="1"/>
</dbReference>
<accession>A0ABT1ZQI2</accession>
<evidence type="ECO:0000256" key="1">
    <source>
        <dbReference type="ARBA" id="ARBA00022801"/>
    </source>
</evidence>
<dbReference type="SMART" id="SM00810">
    <property type="entry name" value="Alpha-amyl_C2"/>
    <property type="match status" value="1"/>
</dbReference>
<evidence type="ECO:0000313" key="7">
    <source>
        <dbReference type="Proteomes" id="UP001204151"/>
    </source>
</evidence>
<dbReference type="PANTHER" id="PTHR43447">
    <property type="entry name" value="ALPHA-AMYLASE"/>
    <property type="match status" value="1"/>
</dbReference>
<name>A0ABT1ZQI2_9BURK</name>
<evidence type="ECO:0000256" key="2">
    <source>
        <dbReference type="ARBA" id="ARBA00023295"/>
    </source>
</evidence>
<dbReference type="InterPro" id="IPR006047">
    <property type="entry name" value="GH13_cat_dom"/>
</dbReference>
<protein>
    <submittedName>
        <fullName evidence="6">Alpha-amylase family glycosyl hydrolase</fullName>
    </submittedName>
</protein>
<evidence type="ECO:0000259" key="5">
    <source>
        <dbReference type="SMART" id="SM00810"/>
    </source>
</evidence>
<feature type="signal peptide" evidence="3">
    <location>
        <begin position="1"/>
        <end position="19"/>
    </location>
</feature>
<gene>
    <name evidence="6" type="ORF">NX784_11160</name>
</gene>
<feature type="domain" description="Glycosyl hydrolase family 13 catalytic" evidence="4">
    <location>
        <begin position="36"/>
        <end position="364"/>
    </location>
</feature>
<dbReference type="SMART" id="SM00642">
    <property type="entry name" value="Aamy"/>
    <property type="match status" value="1"/>
</dbReference>
<dbReference type="Gene3D" id="2.60.40.1180">
    <property type="entry name" value="Golgi alpha-mannosidase II"/>
    <property type="match status" value="1"/>
</dbReference>
<comment type="caution">
    <text evidence="6">The sequence shown here is derived from an EMBL/GenBank/DDBJ whole genome shotgun (WGS) entry which is preliminary data.</text>
</comment>
<proteinExistence type="predicted"/>
<reference evidence="6 7" key="1">
    <citation type="submission" date="2022-08" db="EMBL/GenBank/DDBJ databases">
        <title>Reclassification of Massilia species as members of the genera Telluria, Duganella, Pseudoduganella, Mokoshia gen. nov. and Zemynaea gen. nov. using orthogonal and non-orthogonal genome-based approaches.</title>
        <authorList>
            <person name="Bowman J.P."/>
        </authorList>
    </citation>
    <scope>NUCLEOTIDE SEQUENCE [LARGE SCALE GENOMIC DNA]</scope>
    <source>
        <strain evidence="6 7">JCM 31316</strain>
    </source>
</reference>
<evidence type="ECO:0000259" key="4">
    <source>
        <dbReference type="SMART" id="SM00642"/>
    </source>
</evidence>
<organism evidence="6 7">
    <name type="scientific">Massilia pinisoli</name>
    <dbReference type="NCBI Taxonomy" id="1772194"/>
    <lineage>
        <taxon>Bacteria</taxon>
        <taxon>Pseudomonadati</taxon>
        <taxon>Pseudomonadota</taxon>
        <taxon>Betaproteobacteria</taxon>
        <taxon>Burkholderiales</taxon>
        <taxon>Oxalobacteraceae</taxon>
        <taxon>Telluria group</taxon>
        <taxon>Massilia</taxon>
    </lineage>
</organism>
<dbReference type="EMBL" id="JANUGW010000006">
    <property type="protein sequence ID" value="MCS0582151.1"/>
    <property type="molecule type" value="Genomic_DNA"/>
</dbReference>
<keyword evidence="3" id="KW-0732">Signal</keyword>
<dbReference type="GO" id="GO:0016787">
    <property type="term" value="F:hydrolase activity"/>
    <property type="evidence" value="ECO:0007669"/>
    <property type="project" value="UniProtKB-KW"/>
</dbReference>
<dbReference type="InterPro" id="IPR012850">
    <property type="entry name" value="A-amylase_bs_C"/>
</dbReference>
<dbReference type="InterPro" id="IPR017853">
    <property type="entry name" value="GH"/>
</dbReference>
<evidence type="ECO:0000256" key="3">
    <source>
        <dbReference type="SAM" id="SignalP"/>
    </source>
</evidence>
<dbReference type="Proteomes" id="UP001204151">
    <property type="component" value="Unassembled WGS sequence"/>
</dbReference>
<keyword evidence="2" id="KW-0326">Glycosidase</keyword>
<dbReference type="Pfam" id="PF07821">
    <property type="entry name" value="Alpha-amyl_C2"/>
    <property type="match status" value="1"/>
</dbReference>